<keyword evidence="2" id="KW-1185">Reference proteome</keyword>
<evidence type="ECO:0000313" key="2">
    <source>
        <dbReference type="Proteomes" id="UP001229421"/>
    </source>
</evidence>
<dbReference type="EMBL" id="JAUHHV010000006">
    <property type="protein sequence ID" value="KAK1421582.1"/>
    <property type="molecule type" value="Genomic_DNA"/>
</dbReference>
<dbReference type="PANTHER" id="PTHR34970:SF5">
    <property type="entry name" value="PROTEIN, PUTATIVE-RELATED"/>
    <property type="match status" value="1"/>
</dbReference>
<dbReference type="AlphaFoldDB" id="A0AAD8KEQ0"/>
<comment type="caution">
    <text evidence="1">The sequence shown here is derived from an EMBL/GenBank/DDBJ whole genome shotgun (WGS) entry which is preliminary data.</text>
</comment>
<proteinExistence type="predicted"/>
<evidence type="ECO:0000313" key="1">
    <source>
        <dbReference type="EMBL" id="KAK1421582.1"/>
    </source>
</evidence>
<gene>
    <name evidence="1" type="ORF">QVD17_24039</name>
</gene>
<dbReference type="PANTHER" id="PTHR34970">
    <property type="entry name" value="ABC TRANSPORTER A FAMILY PROTEIN"/>
    <property type="match status" value="1"/>
</dbReference>
<protein>
    <submittedName>
        <fullName evidence="1">Uncharacterized protein</fullName>
    </submittedName>
</protein>
<dbReference type="Proteomes" id="UP001229421">
    <property type="component" value="Unassembled WGS sequence"/>
</dbReference>
<accession>A0AAD8KEQ0</accession>
<name>A0AAD8KEQ0_TARER</name>
<reference evidence="1" key="1">
    <citation type="journal article" date="2023" name="bioRxiv">
        <title>Improved chromosome-level genome assembly for marigold (Tagetes erecta).</title>
        <authorList>
            <person name="Jiang F."/>
            <person name="Yuan L."/>
            <person name="Wang S."/>
            <person name="Wang H."/>
            <person name="Xu D."/>
            <person name="Wang A."/>
            <person name="Fan W."/>
        </authorList>
    </citation>
    <scope>NUCLEOTIDE SEQUENCE</scope>
    <source>
        <strain evidence="1">WSJ</strain>
        <tissue evidence="1">Leaf</tissue>
    </source>
</reference>
<sequence length="89" mass="10020">MMRVRLMWFSLGFGSTAGVMANFVYKDLLLDRHSLSCQLNNQFDSLSSRLANLESVSSKALVYASIKATVVVNNCYSALRSEASMWRFL</sequence>
<organism evidence="1 2">
    <name type="scientific">Tagetes erecta</name>
    <name type="common">African marigold</name>
    <dbReference type="NCBI Taxonomy" id="13708"/>
    <lineage>
        <taxon>Eukaryota</taxon>
        <taxon>Viridiplantae</taxon>
        <taxon>Streptophyta</taxon>
        <taxon>Embryophyta</taxon>
        <taxon>Tracheophyta</taxon>
        <taxon>Spermatophyta</taxon>
        <taxon>Magnoliopsida</taxon>
        <taxon>eudicotyledons</taxon>
        <taxon>Gunneridae</taxon>
        <taxon>Pentapetalae</taxon>
        <taxon>asterids</taxon>
        <taxon>campanulids</taxon>
        <taxon>Asterales</taxon>
        <taxon>Asteraceae</taxon>
        <taxon>Asteroideae</taxon>
        <taxon>Heliantheae alliance</taxon>
        <taxon>Tageteae</taxon>
        <taxon>Tagetes</taxon>
    </lineage>
</organism>